<dbReference type="Pfam" id="PF01061">
    <property type="entry name" value="ABC2_membrane"/>
    <property type="match status" value="1"/>
</dbReference>
<protein>
    <submittedName>
        <fullName evidence="7">ABC transporter permease</fullName>
    </submittedName>
</protein>
<evidence type="ECO:0000259" key="6">
    <source>
        <dbReference type="Pfam" id="PF01061"/>
    </source>
</evidence>
<keyword evidence="3 5" id="KW-1133">Transmembrane helix</keyword>
<comment type="subcellular location">
    <subcellularLocation>
        <location evidence="1">Membrane</location>
        <topology evidence="1">Multi-pass membrane protein</topology>
    </subcellularLocation>
</comment>
<dbReference type="AlphaFoldDB" id="A0AAU8HVP7"/>
<sequence length="102" mass="11292">MLATLLIGVLLGIYAKSPSRLIMYSQIIFLPSMMLSGIMFPADMLPTVLETIGLILPATHGMRILAAESFIASSYLTLILFIILSLIIIGLRLKRLNYEDVH</sequence>
<dbReference type="PRINTS" id="PR00164">
    <property type="entry name" value="ABC2TRNSPORT"/>
</dbReference>
<accession>A0AAU8HVP7</accession>
<evidence type="ECO:0000313" key="7">
    <source>
        <dbReference type="EMBL" id="XCI29470.1"/>
    </source>
</evidence>
<evidence type="ECO:0000256" key="3">
    <source>
        <dbReference type="ARBA" id="ARBA00022989"/>
    </source>
</evidence>
<dbReference type="RefSeq" id="WP_353894018.1">
    <property type="nucleotide sequence ID" value="NZ_CP159485.1"/>
</dbReference>
<dbReference type="InterPro" id="IPR013525">
    <property type="entry name" value="ABC2_TM"/>
</dbReference>
<feature type="transmembrane region" description="Helical" evidence="5">
    <location>
        <begin position="70"/>
        <end position="93"/>
    </location>
</feature>
<reference evidence="7" key="2">
    <citation type="submission" date="2024-06" db="EMBL/GenBank/DDBJ databases">
        <authorList>
            <person name="Petrova K.O."/>
            <person name="Toshchakov S.V."/>
            <person name="Boltjanskaja Y.V."/>
            <person name="Kevbrin V.V."/>
        </authorList>
    </citation>
    <scope>NUCLEOTIDE SEQUENCE</scope>
    <source>
        <strain evidence="7">Z-710</strain>
    </source>
</reference>
<keyword evidence="2 5" id="KW-0812">Transmembrane</keyword>
<evidence type="ECO:0000256" key="2">
    <source>
        <dbReference type="ARBA" id="ARBA00022692"/>
    </source>
</evidence>
<dbReference type="GO" id="GO:0140359">
    <property type="term" value="F:ABC-type transporter activity"/>
    <property type="evidence" value="ECO:0007669"/>
    <property type="project" value="InterPro"/>
</dbReference>
<dbReference type="EMBL" id="CP159485">
    <property type="protein sequence ID" value="XCI29470.1"/>
    <property type="molecule type" value="Genomic_DNA"/>
</dbReference>
<organism evidence="7">
    <name type="scientific">Proteinivorax hydrogeniformans</name>
    <dbReference type="NCBI Taxonomy" id="1826727"/>
    <lineage>
        <taxon>Bacteria</taxon>
        <taxon>Bacillati</taxon>
        <taxon>Bacillota</taxon>
        <taxon>Clostridia</taxon>
        <taxon>Eubacteriales</taxon>
        <taxon>Proteinivoracaceae</taxon>
        <taxon>Proteinivorax</taxon>
    </lineage>
</organism>
<dbReference type="GO" id="GO:0043190">
    <property type="term" value="C:ATP-binding cassette (ABC) transporter complex"/>
    <property type="evidence" value="ECO:0007669"/>
    <property type="project" value="InterPro"/>
</dbReference>
<name>A0AAU8HVP7_9FIRM</name>
<evidence type="ECO:0000256" key="4">
    <source>
        <dbReference type="ARBA" id="ARBA00023136"/>
    </source>
</evidence>
<feature type="domain" description="ABC-2 type transporter transmembrane" evidence="6">
    <location>
        <begin position="2"/>
        <end position="66"/>
    </location>
</feature>
<keyword evidence="4 5" id="KW-0472">Membrane</keyword>
<dbReference type="InterPro" id="IPR000412">
    <property type="entry name" value="ABC_2_transport"/>
</dbReference>
<gene>
    <name evidence="7" type="ORF">PRVXH_000791</name>
</gene>
<reference evidence="7" key="1">
    <citation type="journal article" date="2018" name="Antonie Van Leeuwenhoek">
        <title>Proteinivorax hydrogeniformans sp. nov., an anaerobic, haloalkaliphilic bacterium fermenting proteinaceous compounds with high hydrogen production.</title>
        <authorList>
            <person name="Boltyanskaya Y."/>
            <person name="Detkova E."/>
            <person name="Pimenov N."/>
            <person name="Kevbrin V."/>
        </authorList>
    </citation>
    <scope>NUCLEOTIDE SEQUENCE</scope>
    <source>
        <strain evidence="7">Z-710</strain>
    </source>
</reference>
<evidence type="ECO:0000256" key="1">
    <source>
        <dbReference type="ARBA" id="ARBA00004141"/>
    </source>
</evidence>
<evidence type="ECO:0000256" key="5">
    <source>
        <dbReference type="SAM" id="Phobius"/>
    </source>
</evidence>
<proteinExistence type="predicted"/>